<keyword evidence="4" id="KW-0732">Signal</keyword>
<feature type="compositionally biased region" description="Basic and acidic residues" evidence="11">
    <location>
        <begin position="312"/>
        <end position="322"/>
    </location>
</feature>
<feature type="domain" description="Glycoside hydrolase family 31 TIM barrel" evidence="12">
    <location>
        <begin position="461"/>
        <end position="785"/>
    </location>
</feature>
<dbReference type="CDD" id="cd06603">
    <property type="entry name" value="GH31_GANC_GANAB_alpha"/>
    <property type="match status" value="1"/>
</dbReference>
<dbReference type="PANTHER" id="PTHR22762">
    <property type="entry name" value="ALPHA-GLUCOSIDASE"/>
    <property type="match status" value="1"/>
</dbReference>
<evidence type="ECO:0000256" key="10">
    <source>
        <dbReference type="RuleBase" id="RU361185"/>
    </source>
</evidence>
<comment type="pathway">
    <text evidence="2">Glycan metabolism; N-glycan metabolism.</text>
</comment>
<dbReference type="Proteomes" id="UP000479190">
    <property type="component" value="Unassembled WGS sequence"/>
</dbReference>
<dbReference type="FunFam" id="2.60.40.1180:FF:000023">
    <property type="entry name" value="neutral alpha-glucosidase AB isoform X2"/>
    <property type="match status" value="1"/>
</dbReference>
<reference evidence="15 16" key="1">
    <citation type="submission" date="2020-02" db="EMBL/GenBank/DDBJ databases">
        <authorList>
            <person name="Ferguson B K."/>
        </authorList>
    </citation>
    <scope>NUCLEOTIDE SEQUENCE [LARGE SCALE GENOMIC DNA]</scope>
</reference>
<evidence type="ECO:0000256" key="3">
    <source>
        <dbReference type="ARBA" id="ARBA00007806"/>
    </source>
</evidence>
<evidence type="ECO:0000256" key="4">
    <source>
        <dbReference type="ARBA" id="ARBA00022729"/>
    </source>
</evidence>
<keyword evidence="7" id="KW-0325">Glycoprotein</keyword>
<gene>
    <name evidence="15" type="ORF">TBRA_LOCUS13201</name>
</gene>
<evidence type="ECO:0000259" key="14">
    <source>
        <dbReference type="Pfam" id="PF21365"/>
    </source>
</evidence>
<evidence type="ECO:0000256" key="6">
    <source>
        <dbReference type="ARBA" id="ARBA00022824"/>
    </source>
</evidence>
<dbReference type="FunFam" id="3.20.20.80:FF:000039">
    <property type="entry name" value="Glucosidase, alpha neutral C"/>
    <property type="match status" value="1"/>
</dbReference>
<evidence type="ECO:0000256" key="11">
    <source>
        <dbReference type="SAM" id="MobiDB-lite"/>
    </source>
</evidence>
<dbReference type="InterPro" id="IPR048395">
    <property type="entry name" value="Glyco_hydro_31_C"/>
</dbReference>
<dbReference type="SUPFAM" id="SSF51011">
    <property type="entry name" value="Glycosyl hydrolase domain"/>
    <property type="match status" value="1"/>
</dbReference>
<sequence length="986" mass="112737">MALDSEFYRRCPTQEEMPAMCDHAADGSEKGVPSLAELDFYYFYATVCEDVINGRRSEAGDPMIKYRLRDSGRRTVTKRNGFRPTIASRVIHLSAAEAKRMRYSEGEQSCGPLRLSPSRFNFDVSFSTTTNARLNRAWQLTKSSSVHSHSSWKLDFAISCRGASIKMASYVRLGIPLLVLIFMVGAVPRENFKTCEQSSFCRRCRKVEAGKTPYVLLPDTLSQNESSLSAELFNKKTEIHYILDLTALKRDLFRLRINEKNPLHPRYEVEYALQDHPQITKLEIVEKTTTQITVKNGPNKAVCNILHSKNSENQENLDKVEQPSEPIGDGAESDPGAWEENFKSHQDSKPFGPEAVAMDFSFPGAEHVYGIPEHADSLALKSTKGSEPYRLYNLDVFEYEVNERMALYGAVPVLYAHGKEKTSGVFWLNAAETWVDIVSSADNNVVESIVNFMSGTVKQSQIFSLAYHQSRWNYNDQEDVQQIADNFDKHDLPMDVMWLDIEYTDSKKYFTWDKRKFPNPLEMVKNLTTKGRKLVVIIDPHIKRDSSYFVHNDATNNGYYVKHRDGKDYEGWCWPGSSSYLDFFDPKVREYYIGLYDLSRFEGTTNDVHIWNDMNEPSVFNGPEVTMPKDLVHYGGWEHRDVHNINGMVYTIGTYDALFRRSGGSLRPFILSRSFFAGSQRYAAVWTGDNTGEWEHLRISYPMCLSLAISGISFCGADVGGFFKNPDSELLVRWYQAGAWLPFFRQHSHIETKRREPWTFGDEIVSLTREALRIRYSYLPLWYTLFREHEVNGTPVIRPIWAHYSHEAEAFAIDDALLLGDSILVKPVFQPSASEVTVYFPGEGKVAWYDIDTMQRFGETSKVNIPVTLHRIPVFQRAGSIVPRKMRIRRSSVAMKNDPYTLIAVADDQGTAEGKLYIDDEASFEYRHGKYLHLGFKLGNKKLTSTKLQKLATYTTKSWLERVDIANPPQGIVKAVLNSKSKIFIQ</sequence>
<dbReference type="OrthoDB" id="3237269at2759"/>
<dbReference type="GO" id="GO:0090599">
    <property type="term" value="F:alpha-glucosidase activity"/>
    <property type="evidence" value="ECO:0007669"/>
    <property type="project" value="TreeGrafter"/>
</dbReference>
<evidence type="ECO:0000256" key="5">
    <source>
        <dbReference type="ARBA" id="ARBA00022801"/>
    </source>
</evidence>
<evidence type="ECO:0000256" key="7">
    <source>
        <dbReference type="ARBA" id="ARBA00023180"/>
    </source>
</evidence>
<dbReference type="InterPro" id="IPR000322">
    <property type="entry name" value="Glyco_hydro_31_TIM"/>
</dbReference>
<dbReference type="GO" id="GO:0005783">
    <property type="term" value="C:endoplasmic reticulum"/>
    <property type="evidence" value="ECO:0007669"/>
    <property type="project" value="UniProtKB-SubCell"/>
</dbReference>
<evidence type="ECO:0000256" key="8">
    <source>
        <dbReference type="ARBA" id="ARBA00023295"/>
    </source>
</evidence>
<dbReference type="EMBL" id="CADCXV010001120">
    <property type="protein sequence ID" value="CAB0041533.1"/>
    <property type="molecule type" value="Genomic_DNA"/>
</dbReference>
<name>A0A6H5IT46_9HYME</name>
<organism evidence="15 16">
    <name type="scientific">Trichogramma brassicae</name>
    <dbReference type="NCBI Taxonomy" id="86971"/>
    <lineage>
        <taxon>Eukaryota</taxon>
        <taxon>Metazoa</taxon>
        <taxon>Ecdysozoa</taxon>
        <taxon>Arthropoda</taxon>
        <taxon>Hexapoda</taxon>
        <taxon>Insecta</taxon>
        <taxon>Pterygota</taxon>
        <taxon>Neoptera</taxon>
        <taxon>Endopterygota</taxon>
        <taxon>Hymenoptera</taxon>
        <taxon>Apocrita</taxon>
        <taxon>Proctotrupomorpha</taxon>
        <taxon>Chalcidoidea</taxon>
        <taxon>Trichogrammatidae</taxon>
        <taxon>Trichogramma</taxon>
    </lineage>
</organism>
<dbReference type="GO" id="GO:0006491">
    <property type="term" value="P:N-glycan processing"/>
    <property type="evidence" value="ECO:0007669"/>
    <property type="project" value="TreeGrafter"/>
</dbReference>
<feature type="region of interest" description="Disordered" evidence="11">
    <location>
        <begin position="312"/>
        <end position="349"/>
    </location>
</feature>
<keyword evidence="8 10" id="KW-0326">Glycosidase</keyword>
<dbReference type="CDD" id="cd14752">
    <property type="entry name" value="GH31_N"/>
    <property type="match status" value="1"/>
</dbReference>
<accession>A0A6H5IT46</accession>
<evidence type="ECO:0000259" key="12">
    <source>
        <dbReference type="Pfam" id="PF01055"/>
    </source>
</evidence>
<dbReference type="InterPro" id="IPR017853">
    <property type="entry name" value="GH"/>
</dbReference>
<dbReference type="PANTHER" id="PTHR22762:SF54">
    <property type="entry name" value="BCDNA.GH04962"/>
    <property type="match status" value="1"/>
</dbReference>
<evidence type="ECO:0000259" key="13">
    <source>
        <dbReference type="Pfam" id="PF13802"/>
    </source>
</evidence>
<evidence type="ECO:0000256" key="2">
    <source>
        <dbReference type="ARBA" id="ARBA00004833"/>
    </source>
</evidence>
<dbReference type="Pfam" id="PF21365">
    <property type="entry name" value="Glyco_hydro_31_3rd"/>
    <property type="match status" value="1"/>
</dbReference>
<dbReference type="GO" id="GO:0030246">
    <property type="term" value="F:carbohydrate binding"/>
    <property type="evidence" value="ECO:0007669"/>
    <property type="project" value="InterPro"/>
</dbReference>
<keyword evidence="16" id="KW-1185">Reference proteome</keyword>
<evidence type="ECO:0000256" key="9">
    <source>
        <dbReference type="ARBA" id="ARBA00042895"/>
    </source>
</evidence>
<dbReference type="InterPro" id="IPR011013">
    <property type="entry name" value="Gal_mutarotase_sf_dom"/>
</dbReference>
<dbReference type="Pfam" id="PF13802">
    <property type="entry name" value="Gal_mutarotas_2"/>
    <property type="match status" value="1"/>
</dbReference>
<dbReference type="Pfam" id="PF01055">
    <property type="entry name" value="Glyco_hydro_31_2nd"/>
    <property type="match status" value="1"/>
</dbReference>
<dbReference type="SUPFAM" id="SSF74650">
    <property type="entry name" value="Galactose mutarotase-like"/>
    <property type="match status" value="1"/>
</dbReference>
<dbReference type="Gene3D" id="3.20.20.80">
    <property type="entry name" value="Glycosidases"/>
    <property type="match status" value="2"/>
</dbReference>
<feature type="domain" description="Glycoside hydrolase family 31 N-terminal" evidence="13">
    <location>
        <begin position="243"/>
        <end position="436"/>
    </location>
</feature>
<dbReference type="AlphaFoldDB" id="A0A6H5IT46"/>
<comment type="subcellular location">
    <subcellularLocation>
        <location evidence="1">Endoplasmic reticulum</location>
    </subcellularLocation>
</comment>
<feature type="domain" description="Glycosyl hydrolase family 31 C-terminal" evidence="14">
    <location>
        <begin position="793"/>
        <end position="882"/>
    </location>
</feature>
<keyword evidence="6" id="KW-0256">Endoplasmic reticulum</keyword>
<dbReference type="GO" id="GO:0005975">
    <property type="term" value="P:carbohydrate metabolic process"/>
    <property type="evidence" value="ECO:0007669"/>
    <property type="project" value="InterPro"/>
</dbReference>
<dbReference type="InterPro" id="IPR013780">
    <property type="entry name" value="Glyco_hydro_b"/>
</dbReference>
<dbReference type="Gene3D" id="2.60.40.1760">
    <property type="entry name" value="glycosyl hydrolase (family 31)"/>
    <property type="match status" value="1"/>
</dbReference>
<keyword evidence="5 10" id="KW-0378">Hydrolase</keyword>
<protein>
    <recommendedName>
        <fullName evidence="9">Glucosidase II subunit alpha</fullName>
    </recommendedName>
</protein>
<comment type="similarity">
    <text evidence="3 10">Belongs to the glycosyl hydrolase 31 family.</text>
</comment>
<evidence type="ECO:0000313" key="15">
    <source>
        <dbReference type="EMBL" id="CAB0041533.1"/>
    </source>
</evidence>
<evidence type="ECO:0000313" key="16">
    <source>
        <dbReference type="Proteomes" id="UP000479190"/>
    </source>
</evidence>
<dbReference type="InterPro" id="IPR025887">
    <property type="entry name" value="Glyco_hydro_31_N_dom"/>
</dbReference>
<dbReference type="SUPFAM" id="SSF51445">
    <property type="entry name" value="(Trans)glycosidases"/>
    <property type="match status" value="1"/>
</dbReference>
<evidence type="ECO:0000256" key="1">
    <source>
        <dbReference type="ARBA" id="ARBA00004240"/>
    </source>
</evidence>
<proteinExistence type="inferred from homology"/>
<dbReference type="Gene3D" id="2.60.40.1180">
    <property type="entry name" value="Golgi alpha-mannosidase II"/>
    <property type="match status" value="2"/>
</dbReference>